<protein>
    <recommendedName>
        <fullName evidence="7">Major facilitator superfamily (MFS) profile domain-containing protein</fullName>
    </recommendedName>
</protein>
<dbReference type="Proteomes" id="UP001316803">
    <property type="component" value="Unassembled WGS sequence"/>
</dbReference>
<evidence type="ECO:0000256" key="6">
    <source>
        <dbReference type="SAM" id="Phobius"/>
    </source>
</evidence>
<evidence type="ECO:0000256" key="4">
    <source>
        <dbReference type="ARBA" id="ARBA00023136"/>
    </source>
</evidence>
<dbReference type="AlphaFoldDB" id="A0AAN8I9A9"/>
<gene>
    <name evidence="8" type="ORF">OHC33_000452</name>
</gene>
<feature type="transmembrane region" description="Helical" evidence="6">
    <location>
        <begin position="151"/>
        <end position="169"/>
    </location>
</feature>
<dbReference type="InterPro" id="IPR011701">
    <property type="entry name" value="MFS"/>
</dbReference>
<dbReference type="SUPFAM" id="SSF103473">
    <property type="entry name" value="MFS general substrate transporter"/>
    <property type="match status" value="1"/>
</dbReference>
<feature type="transmembrane region" description="Helical" evidence="6">
    <location>
        <begin position="455"/>
        <end position="479"/>
    </location>
</feature>
<evidence type="ECO:0000313" key="8">
    <source>
        <dbReference type="EMBL" id="KAK5958609.1"/>
    </source>
</evidence>
<dbReference type="PROSITE" id="PS50850">
    <property type="entry name" value="MFS"/>
    <property type="match status" value="1"/>
</dbReference>
<keyword evidence="4 6" id="KW-0472">Membrane</keyword>
<dbReference type="InterPro" id="IPR020846">
    <property type="entry name" value="MFS_dom"/>
</dbReference>
<comment type="caution">
    <text evidence="8">The sequence shown here is derived from an EMBL/GenBank/DDBJ whole genome shotgun (WGS) entry which is preliminary data.</text>
</comment>
<comment type="subcellular location">
    <subcellularLocation>
        <location evidence="1">Membrane</location>
        <topology evidence="1">Multi-pass membrane protein</topology>
    </subcellularLocation>
</comment>
<sequence length="545" mass="59330">MAFYIQYRALCKRVKQQLDEFHDQEKAQNTSTPPRNLSGATTQAEQDASPNDNDKSSDDDTAQDSKSYPHASLPGITLQPDPQNPSQKYYLVSWESPTDPQNPRNWSTPSRLRTVTILIAIAFVVTAASSIDSGIAPQAAMDLNVSEATEALGGTAIYLIGFGLGALLASPASEMVGRYPVYLGTLVIFGCWLVGAALAPNIGAQIAFRFLAGLCGSAPLTVAGGSMSDIWNAREKTWAFPLFAIVGFGGPVLGPVISSYIGVTHVLSWRWAEWVMLIADGLVIALILLAKRETLAPQLLLYKARHLRKVTGDDRFKTAAEADGHSLSKVLKTNFSRPFILALEPIVLLYTLYLTVVYIVLFTFLDGYTEIFMMTYGINQGLSNLCFLGLLVGILLSMVTVPLVVRITNKQLERDGDDGTGNMLNQETRIIFSMIGAPLIPIGLFWMGWTDHASISIWSPLVASAVVGFGIVSIFMSAYMYIIDSYQTYAASALTFVALVRYLAAGGMTVVGVPIIVVLPVPYVLYMYGDKVRARSKYAVGRNDK</sequence>
<evidence type="ECO:0000259" key="7">
    <source>
        <dbReference type="PROSITE" id="PS50850"/>
    </source>
</evidence>
<feature type="region of interest" description="Disordered" evidence="5">
    <location>
        <begin position="22"/>
        <end position="83"/>
    </location>
</feature>
<dbReference type="GO" id="GO:0022857">
    <property type="term" value="F:transmembrane transporter activity"/>
    <property type="evidence" value="ECO:0007669"/>
    <property type="project" value="InterPro"/>
</dbReference>
<dbReference type="Pfam" id="PF07690">
    <property type="entry name" value="MFS_1"/>
    <property type="match status" value="1"/>
</dbReference>
<feature type="transmembrane region" description="Helical" evidence="6">
    <location>
        <begin position="181"/>
        <end position="200"/>
    </location>
</feature>
<feature type="compositionally biased region" description="Polar residues" evidence="5">
    <location>
        <begin position="27"/>
        <end position="46"/>
    </location>
</feature>
<keyword evidence="3 6" id="KW-1133">Transmembrane helix</keyword>
<evidence type="ECO:0000256" key="5">
    <source>
        <dbReference type="SAM" id="MobiDB-lite"/>
    </source>
</evidence>
<evidence type="ECO:0000256" key="1">
    <source>
        <dbReference type="ARBA" id="ARBA00004141"/>
    </source>
</evidence>
<feature type="transmembrane region" description="Helical" evidence="6">
    <location>
        <begin position="430"/>
        <end position="449"/>
    </location>
</feature>
<dbReference type="InterPro" id="IPR036259">
    <property type="entry name" value="MFS_trans_sf"/>
</dbReference>
<feature type="domain" description="Major facilitator superfamily (MFS) profile" evidence="7">
    <location>
        <begin position="114"/>
        <end position="545"/>
    </location>
</feature>
<organism evidence="8 9">
    <name type="scientific">Knufia fluminis</name>
    <dbReference type="NCBI Taxonomy" id="191047"/>
    <lineage>
        <taxon>Eukaryota</taxon>
        <taxon>Fungi</taxon>
        <taxon>Dikarya</taxon>
        <taxon>Ascomycota</taxon>
        <taxon>Pezizomycotina</taxon>
        <taxon>Eurotiomycetes</taxon>
        <taxon>Chaetothyriomycetidae</taxon>
        <taxon>Chaetothyriales</taxon>
        <taxon>Trichomeriaceae</taxon>
        <taxon>Knufia</taxon>
    </lineage>
</organism>
<evidence type="ECO:0000256" key="3">
    <source>
        <dbReference type="ARBA" id="ARBA00022989"/>
    </source>
</evidence>
<feature type="transmembrane region" description="Helical" evidence="6">
    <location>
        <begin position="269"/>
        <end position="290"/>
    </location>
</feature>
<dbReference type="PANTHER" id="PTHR23502">
    <property type="entry name" value="MAJOR FACILITATOR SUPERFAMILY"/>
    <property type="match status" value="1"/>
</dbReference>
<dbReference type="CDD" id="cd17323">
    <property type="entry name" value="MFS_Tpo1_MDR_like"/>
    <property type="match status" value="1"/>
</dbReference>
<keyword evidence="9" id="KW-1185">Reference proteome</keyword>
<reference evidence="8 9" key="1">
    <citation type="submission" date="2022-12" db="EMBL/GenBank/DDBJ databases">
        <title>Genomic features and morphological characterization of a novel Knufia sp. strain isolated from spacecraft assembly facility.</title>
        <authorList>
            <person name="Teixeira M."/>
            <person name="Chander A.M."/>
            <person name="Stajich J.E."/>
            <person name="Venkateswaran K."/>
        </authorList>
    </citation>
    <scope>NUCLEOTIDE SEQUENCE [LARGE SCALE GENOMIC DNA]</scope>
    <source>
        <strain evidence="8 9">FJI-L2-BK-P2</strain>
    </source>
</reference>
<keyword evidence="2 6" id="KW-0812">Transmembrane</keyword>
<feature type="transmembrane region" description="Helical" evidence="6">
    <location>
        <begin position="112"/>
        <end position="131"/>
    </location>
</feature>
<feature type="transmembrane region" description="Helical" evidence="6">
    <location>
        <begin position="206"/>
        <end position="226"/>
    </location>
</feature>
<dbReference type="GO" id="GO:0005886">
    <property type="term" value="C:plasma membrane"/>
    <property type="evidence" value="ECO:0007669"/>
    <property type="project" value="TreeGrafter"/>
</dbReference>
<evidence type="ECO:0000256" key="2">
    <source>
        <dbReference type="ARBA" id="ARBA00022692"/>
    </source>
</evidence>
<name>A0AAN8I9A9_9EURO</name>
<dbReference type="Gene3D" id="1.20.1250.20">
    <property type="entry name" value="MFS general substrate transporter like domains"/>
    <property type="match status" value="1"/>
</dbReference>
<proteinExistence type="predicted"/>
<evidence type="ECO:0000313" key="9">
    <source>
        <dbReference type="Proteomes" id="UP001316803"/>
    </source>
</evidence>
<feature type="transmembrane region" description="Helical" evidence="6">
    <location>
        <begin position="510"/>
        <end position="528"/>
    </location>
</feature>
<feature type="transmembrane region" description="Helical" evidence="6">
    <location>
        <begin position="339"/>
        <end position="361"/>
    </location>
</feature>
<accession>A0AAN8I9A9</accession>
<feature type="transmembrane region" description="Helical" evidence="6">
    <location>
        <begin position="381"/>
        <end position="405"/>
    </location>
</feature>
<dbReference type="PANTHER" id="PTHR23502:SF47">
    <property type="entry name" value="MAJOR FACILITATOR SUPERFAMILY (MFS) PROFILE DOMAIN-CONTAINING PROTEIN-RELATED"/>
    <property type="match status" value="1"/>
</dbReference>
<dbReference type="EMBL" id="JAKLMC020000001">
    <property type="protein sequence ID" value="KAK5958609.1"/>
    <property type="molecule type" value="Genomic_DNA"/>
</dbReference>
<feature type="transmembrane region" description="Helical" evidence="6">
    <location>
        <begin position="238"/>
        <end position="263"/>
    </location>
</feature>